<protein>
    <submittedName>
        <fullName evidence="3">Uncharacterized protein LOC120281121</fullName>
    </submittedName>
</protein>
<evidence type="ECO:0000313" key="2">
    <source>
        <dbReference type="Proteomes" id="UP001515500"/>
    </source>
</evidence>
<feature type="domain" description="DUF8040" evidence="1">
    <location>
        <begin position="48"/>
        <end position="140"/>
    </location>
</feature>
<evidence type="ECO:0000313" key="3">
    <source>
        <dbReference type="RefSeq" id="XP_039143976.1"/>
    </source>
</evidence>
<dbReference type="InterPro" id="IPR058353">
    <property type="entry name" value="DUF8040"/>
</dbReference>
<dbReference type="PANTHER" id="PTHR22930:SF259">
    <property type="entry name" value="OS08G0106900 PROTEIN"/>
    <property type="match status" value="1"/>
</dbReference>
<dbReference type="AlphaFoldDB" id="A0AB40CVH8"/>
<dbReference type="Pfam" id="PF26138">
    <property type="entry name" value="DUF8040"/>
    <property type="match status" value="1"/>
</dbReference>
<dbReference type="Proteomes" id="UP001515500">
    <property type="component" value="Chromosome 17"/>
</dbReference>
<keyword evidence="2" id="KW-1185">Reference proteome</keyword>
<dbReference type="InterPro" id="IPR045249">
    <property type="entry name" value="HARBI1-like"/>
</dbReference>
<proteinExistence type="predicted"/>
<accession>A0AB40CVH8</accession>
<gene>
    <name evidence="3" type="primary">LOC120281121</name>
</gene>
<dbReference type="GeneID" id="120281121"/>
<organism evidence="2 3">
    <name type="scientific">Dioscorea cayennensis subsp. rotundata</name>
    <name type="common">White Guinea yam</name>
    <name type="synonym">Dioscorea rotundata</name>
    <dbReference type="NCBI Taxonomy" id="55577"/>
    <lineage>
        <taxon>Eukaryota</taxon>
        <taxon>Viridiplantae</taxon>
        <taxon>Streptophyta</taxon>
        <taxon>Embryophyta</taxon>
        <taxon>Tracheophyta</taxon>
        <taxon>Spermatophyta</taxon>
        <taxon>Magnoliopsida</taxon>
        <taxon>Liliopsida</taxon>
        <taxon>Dioscoreales</taxon>
        <taxon>Dioscoreaceae</taxon>
        <taxon>Dioscorea</taxon>
    </lineage>
</organism>
<reference evidence="3" key="1">
    <citation type="submission" date="2025-08" db="UniProtKB">
        <authorList>
            <consortium name="RefSeq"/>
        </authorList>
    </citation>
    <scope>IDENTIFICATION</scope>
</reference>
<name>A0AB40CVH8_DIOCR</name>
<sequence>MDNWTLNELARPLVAACTTMVVVIACLFEEMHVNKPGRSKEPSLLRDVTRKKHMERILRGGCDYAVSYLRMDVGPFLHLASIFRDKHILVDTRHVLVEEQLPIFLHVVGHNTKNRTMRVEFLRSGGRISRYFNNVLRAICAILDDFVHPSNGTCHPKIESNPNWYPYFKDCIGLLDETHIDVSVPANEIPLFRGRKGQPKMYLQW</sequence>
<dbReference type="PANTHER" id="PTHR22930">
    <property type="match status" value="1"/>
</dbReference>
<dbReference type="RefSeq" id="XP_039143976.1">
    <property type="nucleotide sequence ID" value="XM_039288042.1"/>
</dbReference>
<evidence type="ECO:0000259" key="1">
    <source>
        <dbReference type="Pfam" id="PF26138"/>
    </source>
</evidence>